<dbReference type="EMBL" id="JAUSUR010000004">
    <property type="protein sequence ID" value="MDQ0361674.1"/>
    <property type="molecule type" value="Genomic_DNA"/>
</dbReference>
<comment type="caution">
    <text evidence="3">The sequence shown here is derived from an EMBL/GenBank/DDBJ whole genome shotgun (WGS) entry which is preliminary data.</text>
</comment>
<dbReference type="SUPFAM" id="SSF89919">
    <property type="entry name" value="Ribosome-binding factor A, RbfA"/>
    <property type="match status" value="1"/>
</dbReference>
<evidence type="ECO:0000256" key="2">
    <source>
        <dbReference type="HAMAP-Rule" id="MF_00003"/>
    </source>
</evidence>
<protein>
    <recommendedName>
        <fullName evidence="2">Ribosome-binding factor A</fullName>
    </recommendedName>
</protein>
<dbReference type="PANTHER" id="PTHR33515:SF1">
    <property type="entry name" value="RIBOSOME-BINDING FACTOR A, CHLOROPLASTIC-RELATED"/>
    <property type="match status" value="1"/>
</dbReference>
<dbReference type="PANTHER" id="PTHR33515">
    <property type="entry name" value="RIBOSOME-BINDING FACTOR A, CHLOROPLASTIC-RELATED"/>
    <property type="match status" value="1"/>
</dbReference>
<dbReference type="InterPro" id="IPR020053">
    <property type="entry name" value="Ribosome-bd_factorA_CS"/>
</dbReference>
<dbReference type="NCBIfam" id="TIGR00082">
    <property type="entry name" value="rbfA"/>
    <property type="match status" value="1"/>
</dbReference>
<name>A0ABU0E454_9FIRM</name>
<organism evidence="3 4">
    <name type="scientific">Breznakia pachnodae</name>
    <dbReference type="NCBI Taxonomy" id="265178"/>
    <lineage>
        <taxon>Bacteria</taxon>
        <taxon>Bacillati</taxon>
        <taxon>Bacillota</taxon>
        <taxon>Erysipelotrichia</taxon>
        <taxon>Erysipelotrichales</taxon>
        <taxon>Erysipelotrichaceae</taxon>
        <taxon>Breznakia</taxon>
    </lineage>
</organism>
<dbReference type="HAMAP" id="MF_00003">
    <property type="entry name" value="RbfA"/>
    <property type="match status" value="1"/>
</dbReference>
<keyword evidence="2" id="KW-0963">Cytoplasm</keyword>
<dbReference type="InterPro" id="IPR000238">
    <property type="entry name" value="RbfA"/>
</dbReference>
<dbReference type="RefSeq" id="WP_307408598.1">
    <property type="nucleotide sequence ID" value="NZ_JAUSUR010000004.1"/>
</dbReference>
<comment type="function">
    <text evidence="2">One of several proteins that assist in the late maturation steps of the functional core of the 30S ribosomal subunit. Associates with free 30S ribosomal subunits (but not with 30S subunits that are part of 70S ribosomes or polysomes). Required for efficient processing of 16S rRNA. May interact with the 5'-terminal helix region of 16S rRNA.</text>
</comment>
<comment type="subcellular location">
    <subcellularLocation>
        <location evidence="2">Cytoplasm</location>
    </subcellularLocation>
</comment>
<comment type="subunit">
    <text evidence="2">Monomer. Binds 30S ribosomal subunits, but not 50S ribosomal subunits or 70S ribosomes.</text>
</comment>
<evidence type="ECO:0000256" key="1">
    <source>
        <dbReference type="ARBA" id="ARBA00022517"/>
    </source>
</evidence>
<dbReference type="InterPro" id="IPR023799">
    <property type="entry name" value="RbfA_dom_sf"/>
</dbReference>
<dbReference type="InterPro" id="IPR015946">
    <property type="entry name" value="KH_dom-like_a/b"/>
</dbReference>
<gene>
    <name evidence="2" type="primary">rbfA</name>
    <name evidence="3" type="ORF">J2S15_002424</name>
</gene>
<evidence type="ECO:0000313" key="3">
    <source>
        <dbReference type="EMBL" id="MDQ0361674.1"/>
    </source>
</evidence>
<dbReference type="Pfam" id="PF02033">
    <property type="entry name" value="RBFA"/>
    <property type="match status" value="1"/>
</dbReference>
<dbReference type="PROSITE" id="PS01319">
    <property type="entry name" value="RBFA"/>
    <property type="match status" value="1"/>
</dbReference>
<dbReference type="Gene3D" id="3.30.300.20">
    <property type="match status" value="1"/>
</dbReference>
<keyword evidence="1 2" id="KW-0690">Ribosome biogenesis</keyword>
<comment type="similarity">
    <text evidence="2">Belongs to the RbfA family.</text>
</comment>
<reference evidence="3 4" key="1">
    <citation type="submission" date="2023-07" db="EMBL/GenBank/DDBJ databases">
        <title>Genomic Encyclopedia of Type Strains, Phase IV (KMG-IV): sequencing the most valuable type-strain genomes for metagenomic binning, comparative biology and taxonomic classification.</title>
        <authorList>
            <person name="Goeker M."/>
        </authorList>
    </citation>
    <scope>NUCLEOTIDE SEQUENCE [LARGE SCALE GENOMIC DNA]</scope>
    <source>
        <strain evidence="3 4">DSM 16784</strain>
    </source>
</reference>
<proteinExistence type="inferred from homology"/>
<evidence type="ECO:0000313" key="4">
    <source>
        <dbReference type="Proteomes" id="UP001230220"/>
    </source>
</evidence>
<sequence length="115" mass="12874">MGLKNEKIAQLIQRNISEIISRAVKDPKIGFITVTDCMVASDLSVAKIYVSFLGQDARKESGMKALDRSKGFIRSELSKKLSIRKVPELVFLLDETLDRGNKIDQIIADIHAKDK</sequence>
<keyword evidence="4" id="KW-1185">Reference proteome</keyword>
<dbReference type="Proteomes" id="UP001230220">
    <property type="component" value="Unassembled WGS sequence"/>
</dbReference>
<accession>A0ABU0E454</accession>